<comment type="caution">
    <text evidence="2">The sequence shown here is derived from an EMBL/GenBank/DDBJ whole genome shotgun (WGS) entry which is preliminary data.</text>
</comment>
<dbReference type="AlphaFoldDB" id="A0A8J2IUP4"/>
<evidence type="ECO:0000259" key="1">
    <source>
        <dbReference type="Pfam" id="PF06985"/>
    </source>
</evidence>
<organism evidence="2 3">
    <name type="scientific">Fusarium equiseti</name>
    <name type="common">Fusarium scirpi</name>
    <dbReference type="NCBI Taxonomy" id="61235"/>
    <lineage>
        <taxon>Eukaryota</taxon>
        <taxon>Fungi</taxon>
        <taxon>Dikarya</taxon>
        <taxon>Ascomycota</taxon>
        <taxon>Pezizomycotina</taxon>
        <taxon>Sordariomycetes</taxon>
        <taxon>Hypocreomycetidae</taxon>
        <taxon>Hypocreales</taxon>
        <taxon>Nectriaceae</taxon>
        <taxon>Fusarium</taxon>
        <taxon>Fusarium incarnatum-equiseti species complex</taxon>
    </lineage>
</organism>
<dbReference type="PANTHER" id="PTHR24148">
    <property type="entry name" value="ANKYRIN REPEAT DOMAIN-CONTAINING PROTEIN 39 HOMOLOG-RELATED"/>
    <property type="match status" value="1"/>
</dbReference>
<dbReference type="InterPro" id="IPR010730">
    <property type="entry name" value="HET"/>
</dbReference>
<dbReference type="Proteomes" id="UP000693738">
    <property type="component" value="Unassembled WGS sequence"/>
</dbReference>
<dbReference type="PANTHER" id="PTHR24148:SF64">
    <property type="entry name" value="HETEROKARYON INCOMPATIBILITY DOMAIN-CONTAINING PROTEIN"/>
    <property type="match status" value="1"/>
</dbReference>
<proteinExistence type="predicted"/>
<accession>A0A8J2IUP4</accession>
<gene>
    <name evidence="2" type="ORF">FEQUK3_LOCUS2231</name>
</gene>
<evidence type="ECO:0000313" key="3">
    <source>
        <dbReference type="Proteomes" id="UP000693738"/>
    </source>
</evidence>
<dbReference type="InterPro" id="IPR052895">
    <property type="entry name" value="HetReg/Transcr_Mod"/>
</dbReference>
<dbReference type="EMBL" id="CAJSTJ010000099">
    <property type="protein sequence ID" value="CAG7556529.1"/>
    <property type="molecule type" value="Genomic_DNA"/>
</dbReference>
<dbReference type="Pfam" id="PF06985">
    <property type="entry name" value="HET"/>
    <property type="match status" value="1"/>
</dbReference>
<evidence type="ECO:0000313" key="2">
    <source>
        <dbReference type="EMBL" id="CAG7556529.1"/>
    </source>
</evidence>
<sequence length="137" mass="16038">MAERLTKENPTPELGSDIEQNGDASVWFWIDAICINQEDIPERNAQVLRMKDIYENAKRIICWLGALPLFTDGMAAIKLLDFFYDLNQKYPNINDQSHAEAIITESLGPTKQNFKERDWISLKDMLHRPWWTRAWVV</sequence>
<name>A0A8J2IUP4_FUSEQ</name>
<feature type="domain" description="Heterokaryon incompatibility" evidence="1">
    <location>
        <begin position="25"/>
        <end position="137"/>
    </location>
</feature>
<reference evidence="2" key="1">
    <citation type="submission" date="2021-05" db="EMBL/GenBank/DDBJ databases">
        <authorList>
            <person name="Khan N."/>
        </authorList>
    </citation>
    <scope>NUCLEOTIDE SEQUENCE</scope>
</reference>
<protein>
    <recommendedName>
        <fullName evidence="1">Heterokaryon incompatibility domain-containing protein</fullName>
    </recommendedName>
</protein>